<evidence type="ECO:0000313" key="2">
    <source>
        <dbReference type="Proteomes" id="UP000283758"/>
    </source>
</evidence>
<sequence>MLSAKNQSLSKSDQKVTIAKIKKAPIPLLRKEQELFITKPIILMKGIDVYPIKYGFLIHSNRSVFSFKVNF</sequence>
<dbReference type="AlphaFoldDB" id="A0A9W4E9M3"/>
<reference evidence="1 2" key="1">
    <citation type="submission" date="2018-10" db="EMBL/GenBank/DDBJ databases">
        <title>Complete genome sequencing of Lactobacillus johnsonii ZLJ010.</title>
        <authorList>
            <person name="Zhang W."/>
            <person name="Ji H."/>
            <person name="Wang J."/>
            <person name="Zhang D."/>
            <person name="Liu H."/>
            <person name="Wang S."/>
            <person name="Wang Y."/>
        </authorList>
    </citation>
    <scope>NUCLEOTIDE SEQUENCE [LARGE SCALE GENOMIC DNA]</scope>
    <source>
        <strain evidence="1 2">ZLJ010</strain>
    </source>
</reference>
<gene>
    <name evidence="1" type="ORF">D7321_05240</name>
</gene>
<accession>A0A9W4E9M3</accession>
<proteinExistence type="predicted"/>
<organism evidence="1 2">
    <name type="scientific">Lactobacillus johnsonii</name>
    <dbReference type="NCBI Taxonomy" id="33959"/>
    <lineage>
        <taxon>Bacteria</taxon>
        <taxon>Bacillati</taxon>
        <taxon>Bacillota</taxon>
        <taxon>Bacilli</taxon>
        <taxon>Lactobacillales</taxon>
        <taxon>Lactobacillaceae</taxon>
        <taxon>Lactobacillus</taxon>
    </lineage>
</organism>
<dbReference type="Proteomes" id="UP000283758">
    <property type="component" value="Chromosome"/>
</dbReference>
<protein>
    <submittedName>
        <fullName evidence="1">Uncharacterized protein</fullName>
    </submittedName>
</protein>
<evidence type="ECO:0000313" key="1">
    <source>
        <dbReference type="EMBL" id="AZZ67530.1"/>
    </source>
</evidence>
<name>A0A9W4E9M3_LACJH</name>
<dbReference type="EMBL" id="CP032680">
    <property type="protein sequence ID" value="AZZ67530.1"/>
    <property type="molecule type" value="Genomic_DNA"/>
</dbReference>